<sequence>MVVVVNTKTRKSKGQWRIETWSLADKQVKRLDTETKHYFGDNQHSLDGPMIVWEAYNTTIRGATKTREIENRLQRRERLTVLEKELKCEERDYSHNPLPSQQDAVDLKQAEYQLVVRKEVKTSYLAKQKLIYEGANKTVKLLEWLGSKLREHMTIKEVKTAA</sequence>
<reference evidence="1" key="1">
    <citation type="journal article" date="2022" name="bioRxiv">
        <title>Sequencing and chromosome-scale assembly of the giantPleurodeles waltlgenome.</title>
        <authorList>
            <person name="Brown T."/>
            <person name="Elewa A."/>
            <person name="Iarovenko S."/>
            <person name="Subramanian E."/>
            <person name="Araus A.J."/>
            <person name="Petzold A."/>
            <person name="Susuki M."/>
            <person name="Suzuki K.-i.T."/>
            <person name="Hayashi T."/>
            <person name="Toyoda A."/>
            <person name="Oliveira C."/>
            <person name="Osipova E."/>
            <person name="Leigh N.D."/>
            <person name="Simon A."/>
            <person name="Yun M.H."/>
        </authorList>
    </citation>
    <scope>NUCLEOTIDE SEQUENCE</scope>
    <source>
        <strain evidence="1">20211129_DDA</strain>
        <tissue evidence="1">Liver</tissue>
    </source>
</reference>
<organism evidence="1 2">
    <name type="scientific">Pleurodeles waltl</name>
    <name type="common">Iberian ribbed newt</name>
    <dbReference type="NCBI Taxonomy" id="8319"/>
    <lineage>
        <taxon>Eukaryota</taxon>
        <taxon>Metazoa</taxon>
        <taxon>Chordata</taxon>
        <taxon>Craniata</taxon>
        <taxon>Vertebrata</taxon>
        <taxon>Euteleostomi</taxon>
        <taxon>Amphibia</taxon>
        <taxon>Batrachia</taxon>
        <taxon>Caudata</taxon>
        <taxon>Salamandroidea</taxon>
        <taxon>Salamandridae</taxon>
        <taxon>Pleurodelinae</taxon>
        <taxon>Pleurodeles</taxon>
    </lineage>
</organism>
<name>A0AAV7W8F2_PLEWA</name>
<proteinExistence type="predicted"/>
<gene>
    <name evidence="1" type="ORF">NDU88_005570</name>
</gene>
<protein>
    <submittedName>
        <fullName evidence="1">Uncharacterized protein</fullName>
    </submittedName>
</protein>
<dbReference type="Proteomes" id="UP001066276">
    <property type="component" value="Chromosome 1_2"/>
</dbReference>
<evidence type="ECO:0000313" key="1">
    <source>
        <dbReference type="EMBL" id="KAJ1210202.1"/>
    </source>
</evidence>
<dbReference type="EMBL" id="JANPWB010000002">
    <property type="protein sequence ID" value="KAJ1210202.1"/>
    <property type="molecule type" value="Genomic_DNA"/>
</dbReference>
<evidence type="ECO:0000313" key="2">
    <source>
        <dbReference type="Proteomes" id="UP001066276"/>
    </source>
</evidence>
<accession>A0AAV7W8F2</accession>
<dbReference type="AlphaFoldDB" id="A0AAV7W8F2"/>
<keyword evidence="2" id="KW-1185">Reference proteome</keyword>
<comment type="caution">
    <text evidence="1">The sequence shown here is derived from an EMBL/GenBank/DDBJ whole genome shotgun (WGS) entry which is preliminary data.</text>
</comment>